<dbReference type="InterPro" id="IPR002881">
    <property type="entry name" value="DUF58"/>
</dbReference>
<dbReference type="Proteomes" id="UP000565468">
    <property type="component" value="Unassembled WGS sequence"/>
</dbReference>
<keyword evidence="1" id="KW-1133">Transmembrane helix</keyword>
<name>A0A848M2B6_PAELE</name>
<evidence type="ECO:0000313" key="3">
    <source>
        <dbReference type="EMBL" id="NMO94885.1"/>
    </source>
</evidence>
<dbReference type="AlphaFoldDB" id="A0A848M2B6"/>
<accession>A0A848M2B6</accession>
<dbReference type="PANTHER" id="PTHR34351:SF2">
    <property type="entry name" value="DUF58 DOMAIN-CONTAINING PROTEIN"/>
    <property type="match status" value="1"/>
</dbReference>
<dbReference type="RefSeq" id="WP_169503600.1">
    <property type="nucleotide sequence ID" value="NZ_JABBPN010000002.1"/>
</dbReference>
<sequence length="415" mass="45974">MRHHLSAFLGSIKPGNLAAVLAVWCMVLFYVLFQGGKTAMMLFSMVSLLAVYLIGFSLGGVNRVKAARTVSAGGSEGGLLHAGEQVHVRMQVTIPGLLPMPYLVIREVLQRHNGDSWSFEDSMIPSMRGSGELTFQTPGLERGRYTFLKTECISEDIFGLMEHRGGFEVNTEFRVLPRTVYIPNWQRNLRSVRLGGAQTTTTPARRETTQINGVRDYVYGDRISRIHWNATAKTGSWKSKEFEHESYPQTMLVLNCSEKGFRNAQHFETAVSAAASLLEYGSKEDAGIGLFTTGKIPHLFPPSTFQGERMAMIQHLVDVHADRKESLQSSLDRVGRELPKGALFLIVTPTADDDIVQTIRWAENRGMNPCLLKIDGGDSATESKDFTSYLQSRGVMSFTASSLEELPFVLGGGLR</sequence>
<evidence type="ECO:0000313" key="4">
    <source>
        <dbReference type="Proteomes" id="UP000565468"/>
    </source>
</evidence>
<comment type="caution">
    <text evidence="3">The sequence shown here is derived from an EMBL/GenBank/DDBJ whole genome shotgun (WGS) entry which is preliminary data.</text>
</comment>
<feature type="domain" description="DUF58" evidence="2">
    <location>
        <begin position="214"/>
        <end position="365"/>
    </location>
</feature>
<keyword evidence="1" id="KW-0812">Transmembrane</keyword>
<feature type="transmembrane region" description="Helical" evidence="1">
    <location>
        <begin position="12"/>
        <end position="33"/>
    </location>
</feature>
<organism evidence="3 4">
    <name type="scientific">Paenibacillus lemnae</name>
    <dbReference type="NCBI Taxonomy" id="1330551"/>
    <lineage>
        <taxon>Bacteria</taxon>
        <taxon>Bacillati</taxon>
        <taxon>Bacillota</taxon>
        <taxon>Bacilli</taxon>
        <taxon>Bacillales</taxon>
        <taxon>Paenibacillaceae</taxon>
        <taxon>Paenibacillus</taxon>
    </lineage>
</organism>
<gene>
    <name evidence="3" type="ORF">HII30_03655</name>
</gene>
<reference evidence="3 4" key="1">
    <citation type="submission" date="2020-04" db="EMBL/GenBank/DDBJ databases">
        <title>Paenibacillus algicola sp. nov., a novel marine bacterium producing alginate lyase.</title>
        <authorList>
            <person name="Huang H."/>
        </authorList>
    </citation>
    <scope>NUCLEOTIDE SEQUENCE [LARGE SCALE GENOMIC DNA]</scope>
    <source>
        <strain evidence="3 4">L7-75</strain>
    </source>
</reference>
<feature type="transmembrane region" description="Helical" evidence="1">
    <location>
        <begin position="39"/>
        <end position="61"/>
    </location>
</feature>
<proteinExistence type="predicted"/>
<dbReference type="PANTHER" id="PTHR34351">
    <property type="entry name" value="SLR1927 PROTEIN-RELATED"/>
    <property type="match status" value="1"/>
</dbReference>
<dbReference type="Pfam" id="PF01882">
    <property type="entry name" value="DUF58"/>
    <property type="match status" value="1"/>
</dbReference>
<evidence type="ECO:0000259" key="2">
    <source>
        <dbReference type="Pfam" id="PF01882"/>
    </source>
</evidence>
<keyword evidence="4" id="KW-1185">Reference proteome</keyword>
<evidence type="ECO:0000256" key="1">
    <source>
        <dbReference type="SAM" id="Phobius"/>
    </source>
</evidence>
<keyword evidence="1" id="KW-0472">Membrane</keyword>
<protein>
    <submittedName>
        <fullName evidence="3">DUF58 domain-containing protein</fullName>
    </submittedName>
</protein>
<dbReference type="EMBL" id="JABBPN010000002">
    <property type="protein sequence ID" value="NMO94885.1"/>
    <property type="molecule type" value="Genomic_DNA"/>
</dbReference>